<dbReference type="GO" id="GO:0003735">
    <property type="term" value="F:structural constituent of ribosome"/>
    <property type="evidence" value="ECO:0007669"/>
    <property type="project" value="InterPro"/>
</dbReference>
<dbReference type="AlphaFoldDB" id="A0A1G7N541"/>
<dbReference type="EMBL" id="FNBX01000010">
    <property type="protein sequence ID" value="SDF69195.1"/>
    <property type="molecule type" value="Genomic_DNA"/>
</dbReference>
<dbReference type="PANTHER" id="PTHR33398:SF1">
    <property type="entry name" value="SMALL RIBOSOMAL SUBUNIT PROTEIN BS20C"/>
    <property type="match status" value="1"/>
</dbReference>
<comment type="similarity">
    <text evidence="2 8">Belongs to the bacterial ribosomal protein bS20 family.</text>
</comment>
<dbReference type="HAMAP" id="MF_00500">
    <property type="entry name" value="Ribosomal_bS20"/>
    <property type="match status" value="1"/>
</dbReference>
<evidence type="ECO:0000256" key="4">
    <source>
        <dbReference type="ARBA" id="ARBA00022884"/>
    </source>
</evidence>
<gene>
    <name evidence="8" type="primary">rpsT</name>
    <name evidence="10" type="ORF">SAMN05192586_110102</name>
</gene>
<dbReference type="OrthoDB" id="9807974at2"/>
<comment type="function">
    <text evidence="1 8">Binds directly to 16S ribosomal RNA.</text>
</comment>
<accession>A0A1G7N541</accession>
<dbReference type="SUPFAM" id="SSF46992">
    <property type="entry name" value="Ribosomal protein S20"/>
    <property type="match status" value="1"/>
</dbReference>
<dbReference type="InterPro" id="IPR002583">
    <property type="entry name" value="Ribosomal_bS20"/>
</dbReference>
<dbReference type="GO" id="GO:0070181">
    <property type="term" value="F:small ribosomal subunit rRNA binding"/>
    <property type="evidence" value="ECO:0007669"/>
    <property type="project" value="TreeGrafter"/>
</dbReference>
<proteinExistence type="inferred from homology"/>
<protein>
    <recommendedName>
        <fullName evidence="7 8">Small ribosomal subunit protein bS20</fullName>
    </recommendedName>
</protein>
<evidence type="ECO:0000256" key="2">
    <source>
        <dbReference type="ARBA" id="ARBA00007634"/>
    </source>
</evidence>
<evidence type="ECO:0000256" key="6">
    <source>
        <dbReference type="ARBA" id="ARBA00023274"/>
    </source>
</evidence>
<dbReference type="NCBIfam" id="TIGR00029">
    <property type="entry name" value="S20"/>
    <property type="match status" value="1"/>
</dbReference>
<dbReference type="GO" id="GO:0005829">
    <property type="term" value="C:cytosol"/>
    <property type="evidence" value="ECO:0007669"/>
    <property type="project" value="TreeGrafter"/>
</dbReference>
<dbReference type="GO" id="GO:0015935">
    <property type="term" value="C:small ribosomal subunit"/>
    <property type="evidence" value="ECO:0007669"/>
    <property type="project" value="TreeGrafter"/>
</dbReference>
<evidence type="ECO:0000256" key="3">
    <source>
        <dbReference type="ARBA" id="ARBA00022730"/>
    </source>
</evidence>
<keyword evidence="4 8" id="KW-0694">RNA-binding</keyword>
<sequence length="90" mass="9663">MANHKSALKRHKQNLQRASRNRAARTRVKNAVKEVRAALQSNDKAQAGEALVAATSVLSKAAGKGALHWKKAARKISRLARAVNGLDAAE</sequence>
<dbReference type="Pfam" id="PF01649">
    <property type="entry name" value="Ribosomal_S20p"/>
    <property type="match status" value="1"/>
</dbReference>
<keyword evidence="11" id="KW-1185">Reference proteome</keyword>
<dbReference type="InterPro" id="IPR036510">
    <property type="entry name" value="Ribosomal_bS20_sf"/>
</dbReference>
<evidence type="ECO:0000256" key="8">
    <source>
        <dbReference type="HAMAP-Rule" id="MF_00500"/>
    </source>
</evidence>
<dbReference type="GO" id="GO:0006412">
    <property type="term" value="P:translation"/>
    <property type="evidence" value="ECO:0007669"/>
    <property type="project" value="UniProtKB-UniRule"/>
</dbReference>
<reference evidence="11" key="1">
    <citation type="submission" date="2016-10" db="EMBL/GenBank/DDBJ databases">
        <authorList>
            <person name="Varghese N."/>
            <person name="Submissions S."/>
        </authorList>
    </citation>
    <scope>NUCLEOTIDE SEQUENCE [LARGE SCALE GENOMIC DNA]</scope>
    <source>
        <strain evidence="11">KHC7</strain>
    </source>
</reference>
<evidence type="ECO:0000313" key="11">
    <source>
        <dbReference type="Proteomes" id="UP000199355"/>
    </source>
</evidence>
<keyword evidence="5 8" id="KW-0689">Ribosomal protein</keyword>
<name>A0A1G7N541_9BACT</name>
<evidence type="ECO:0000256" key="5">
    <source>
        <dbReference type="ARBA" id="ARBA00022980"/>
    </source>
</evidence>
<dbReference type="Gene3D" id="1.20.58.110">
    <property type="entry name" value="Ribosomal protein S20"/>
    <property type="match status" value="1"/>
</dbReference>
<evidence type="ECO:0000256" key="1">
    <source>
        <dbReference type="ARBA" id="ARBA00003134"/>
    </source>
</evidence>
<feature type="region of interest" description="Disordered" evidence="9">
    <location>
        <begin position="1"/>
        <end position="28"/>
    </location>
</feature>
<keyword evidence="3 8" id="KW-0699">rRNA-binding</keyword>
<evidence type="ECO:0000256" key="9">
    <source>
        <dbReference type="SAM" id="MobiDB-lite"/>
    </source>
</evidence>
<evidence type="ECO:0000313" key="10">
    <source>
        <dbReference type="EMBL" id="SDF69195.1"/>
    </source>
</evidence>
<dbReference type="RefSeq" id="WP_092153953.1">
    <property type="nucleotide sequence ID" value="NZ_FNBX01000010.1"/>
</dbReference>
<dbReference type="STRING" id="571438.SAMN05192586_110102"/>
<organism evidence="10 11">
    <name type="scientific">Desulfovibrio legallii</name>
    <dbReference type="NCBI Taxonomy" id="571438"/>
    <lineage>
        <taxon>Bacteria</taxon>
        <taxon>Pseudomonadati</taxon>
        <taxon>Thermodesulfobacteriota</taxon>
        <taxon>Desulfovibrionia</taxon>
        <taxon>Desulfovibrionales</taxon>
        <taxon>Desulfovibrionaceae</taxon>
        <taxon>Desulfovibrio</taxon>
    </lineage>
</organism>
<keyword evidence="6 8" id="KW-0687">Ribonucleoprotein</keyword>
<dbReference type="PANTHER" id="PTHR33398">
    <property type="entry name" value="30S RIBOSOMAL PROTEIN S20"/>
    <property type="match status" value="1"/>
</dbReference>
<evidence type="ECO:0000256" key="7">
    <source>
        <dbReference type="ARBA" id="ARBA00035136"/>
    </source>
</evidence>
<dbReference type="Proteomes" id="UP000199355">
    <property type="component" value="Unassembled WGS sequence"/>
</dbReference>